<dbReference type="InParanoid" id="A0A067QLD1"/>
<keyword evidence="4" id="KW-0732">Signal</keyword>
<dbReference type="Proteomes" id="UP000027135">
    <property type="component" value="Unassembled WGS sequence"/>
</dbReference>
<dbReference type="GO" id="GO:0005549">
    <property type="term" value="F:odorant binding"/>
    <property type="evidence" value="ECO:0007669"/>
    <property type="project" value="InterPro"/>
</dbReference>
<dbReference type="FunFam" id="1.10.238.20:FF:000001">
    <property type="entry name" value="General odorant-binding protein lush"/>
    <property type="match status" value="1"/>
</dbReference>
<evidence type="ECO:0000256" key="3">
    <source>
        <dbReference type="ARBA" id="ARBA00022525"/>
    </source>
</evidence>
<feature type="chain" id="PRO_5001647688" evidence="4">
    <location>
        <begin position="19"/>
        <end position="139"/>
    </location>
</feature>
<evidence type="ECO:0000313" key="5">
    <source>
        <dbReference type="EMBL" id="KDR09911.1"/>
    </source>
</evidence>
<dbReference type="PANTHER" id="PTHR21364">
    <property type="entry name" value="GENERAL ODORANT-BINDING PROTEIN 19A"/>
    <property type="match status" value="1"/>
</dbReference>
<organism evidence="5 6">
    <name type="scientific">Zootermopsis nevadensis</name>
    <name type="common">Dampwood termite</name>
    <dbReference type="NCBI Taxonomy" id="136037"/>
    <lineage>
        <taxon>Eukaryota</taxon>
        <taxon>Metazoa</taxon>
        <taxon>Ecdysozoa</taxon>
        <taxon>Arthropoda</taxon>
        <taxon>Hexapoda</taxon>
        <taxon>Insecta</taxon>
        <taxon>Pterygota</taxon>
        <taxon>Neoptera</taxon>
        <taxon>Polyneoptera</taxon>
        <taxon>Dictyoptera</taxon>
        <taxon>Blattodea</taxon>
        <taxon>Blattoidea</taxon>
        <taxon>Termitoidae</taxon>
        <taxon>Termopsidae</taxon>
        <taxon>Zootermopsis</taxon>
    </lineage>
</organism>
<dbReference type="GO" id="GO:0007608">
    <property type="term" value="P:sensory perception of smell"/>
    <property type="evidence" value="ECO:0007669"/>
    <property type="project" value="UniProtKB-ARBA"/>
</dbReference>
<dbReference type="SMART" id="SM00708">
    <property type="entry name" value="PhBP"/>
    <property type="match status" value="1"/>
</dbReference>
<comment type="subcellular location">
    <subcellularLocation>
        <location evidence="1">Secreted</location>
    </subcellularLocation>
</comment>
<evidence type="ECO:0000313" key="6">
    <source>
        <dbReference type="Proteomes" id="UP000027135"/>
    </source>
</evidence>
<sequence>MLQFLTATAIFFVGTALAGSPLDKLDDDTKEMMKMLHDTCVDQTGVQESQIDSARHGEFTEDDHFKDYLGCVYQQTGALSEDGVADYDTIIGMLPELLADRGGKMITKCKHVKENSAAATAFELNKCLYKADPEFFFIF</sequence>
<dbReference type="Pfam" id="PF01395">
    <property type="entry name" value="PBP_GOBP"/>
    <property type="match status" value="1"/>
</dbReference>
<feature type="signal peptide" evidence="4">
    <location>
        <begin position="1"/>
        <end position="18"/>
    </location>
</feature>
<keyword evidence="3" id="KW-0964">Secreted</keyword>
<reference evidence="5 6" key="1">
    <citation type="journal article" date="2014" name="Nat. Commun.">
        <title>Molecular traces of alternative social organization in a termite genome.</title>
        <authorList>
            <person name="Terrapon N."/>
            <person name="Li C."/>
            <person name="Robertson H.M."/>
            <person name="Ji L."/>
            <person name="Meng X."/>
            <person name="Booth W."/>
            <person name="Chen Z."/>
            <person name="Childers C.P."/>
            <person name="Glastad K.M."/>
            <person name="Gokhale K."/>
            <person name="Gowin J."/>
            <person name="Gronenberg W."/>
            <person name="Hermansen R.A."/>
            <person name="Hu H."/>
            <person name="Hunt B.G."/>
            <person name="Huylmans A.K."/>
            <person name="Khalil S.M."/>
            <person name="Mitchell R.D."/>
            <person name="Munoz-Torres M.C."/>
            <person name="Mustard J.A."/>
            <person name="Pan H."/>
            <person name="Reese J.T."/>
            <person name="Scharf M.E."/>
            <person name="Sun F."/>
            <person name="Vogel H."/>
            <person name="Xiao J."/>
            <person name="Yang W."/>
            <person name="Yang Z."/>
            <person name="Yang Z."/>
            <person name="Zhou J."/>
            <person name="Zhu J."/>
            <person name="Brent C.S."/>
            <person name="Elsik C.G."/>
            <person name="Goodisman M.A."/>
            <person name="Liberles D.A."/>
            <person name="Roe R.M."/>
            <person name="Vargo E.L."/>
            <person name="Vilcinskas A."/>
            <person name="Wang J."/>
            <person name="Bornberg-Bauer E."/>
            <person name="Korb J."/>
            <person name="Zhang G."/>
            <person name="Liebig J."/>
        </authorList>
    </citation>
    <scope>NUCLEOTIDE SEQUENCE [LARGE SCALE GENOMIC DNA]</scope>
    <source>
        <tissue evidence="5">Whole organism</tissue>
    </source>
</reference>
<protein>
    <submittedName>
        <fullName evidence="5">Pheromone-binding protein-related protein 3</fullName>
    </submittedName>
</protein>
<dbReference type="OrthoDB" id="5978988at2759"/>
<dbReference type="eggNOG" id="ENOG502S7DV">
    <property type="taxonomic scope" value="Eukaryota"/>
</dbReference>
<dbReference type="AlphaFoldDB" id="A0A067QLD1"/>
<evidence type="ECO:0000256" key="1">
    <source>
        <dbReference type="ARBA" id="ARBA00004613"/>
    </source>
</evidence>
<gene>
    <name evidence="5" type="ORF">L798_00348</name>
</gene>
<dbReference type="SUPFAM" id="SSF47565">
    <property type="entry name" value="Insect pheromone/odorant-binding proteins"/>
    <property type="match status" value="1"/>
</dbReference>
<comment type="similarity">
    <text evidence="2">Belongs to the PBP/GOBP family.</text>
</comment>
<keyword evidence="6" id="KW-1185">Reference proteome</keyword>
<proteinExistence type="inferred from homology"/>
<name>A0A067QLD1_ZOONE</name>
<dbReference type="FunCoup" id="A0A067QLD1">
    <property type="interactions" value="43"/>
</dbReference>
<evidence type="ECO:0000256" key="4">
    <source>
        <dbReference type="SAM" id="SignalP"/>
    </source>
</evidence>
<dbReference type="PANTHER" id="PTHR21364:SF2">
    <property type="entry name" value="GENERAL ODORANT-BINDING PROTEIN 19A"/>
    <property type="match status" value="1"/>
</dbReference>
<dbReference type="InterPro" id="IPR036728">
    <property type="entry name" value="PBP_GOBP_sf"/>
</dbReference>
<dbReference type="OMA" id="KCVMETA"/>
<evidence type="ECO:0000256" key="2">
    <source>
        <dbReference type="ARBA" id="ARBA00008098"/>
    </source>
</evidence>
<dbReference type="CDD" id="cd23992">
    <property type="entry name" value="PBP_GOBP"/>
    <property type="match status" value="1"/>
</dbReference>
<accession>A0A067QLD1</accession>
<dbReference type="EMBL" id="KK853201">
    <property type="protein sequence ID" value="KDR09911.1"/>
    <property type="molecule type" value="Genomic_DNA"/>
</dbReference>
<dbReference type="InterPro" id="IPR006170">
    <property type="entry name" value="PBP/GOBP"/>
</dbReference>
<dbReference type="Gene3D" id="1.10.238.20">
    <property type="entry name" value="Pheromone/general odorant binding protein domain"/>
    <property type="match status" value="1"/>
</dbReference>
<dbReference type="GO" id="GO:0005576">
    <property type="term" value="C:extracellular region"/>
    <property type="evidence" value="ECO:0007669"/>
    <property type="project" value="UniProtKB-SubCell"/>
</dbReference>